<dbReference type="RefSeq" id="WP_244717836.1">
    <property type="nucleotide sequence ID" value="NZ_CP095072.1"/>
</dbReference>
<evidence type="ECO:0000256" key="4">
    <source>
        <dbReference type="ARBA" id="ARBA00022989"/>
    </source>
</evidence>
<sequence length="299" mass="33732">MWQDIQIFGFRALWSPYYALFIVLLAVLYFWLFVKRNDDKKANRRQMTLFYSGIALLYIIKGSPIDLLSHIMFTSHMIQMALYYLLFPILMIRGIPAWFWRKVFNMPVLSSILKLCTKPLIALLVFNGLFSFYHIPAIFDFAKANDVAHTSISLTILLAAFLMWWPIYTPLKELDTMQPLLKIGYICANGILITPACALIIFATDSLYATYGAGGSWVQALSLCVPGDVLTGLSGLSINGPEMFSPLGIVEDQQLGGIVMKITQEIIFGSILARIFFPWFRSGADKVDPLPSNHHTGQI</sequence>
<evidence type="ECO:0000256" key="3">
    <source>
        <dbReference type="ARBA" id="ARBA00022692"/>
    </source>
</evidence>
<evidence type="ECO:0000256" key="5">
    <source>
        <dbReference type="ARBA" id="ARBA00023136"/>
    </source>
</evidence>
<feature type="transmembrane region" description="Helical" evidence="6">
    <location>
        <begin position="46"/>
        <end position="61"/>
    </location>
</feature>
<keyword evidence="5 6" id="KW-0472">Membrane</keyword>
<comment type="subcellular location">
    <subcellularLocation>
        <location evidence="1">Cell membrane</location>
        <topology evidence="1">Multi-pass membrane protein</topology>
    </subcellularLocation>
</comment>
<dbReference type="InterPro" id="IPR014108">
    <property type="entry name" value="Caa3-assmbl_CtaG"/>
</dbReference>
<dbReference type="InterPro" id="IPR019108">
    <property type="entry name" value="Caa3_assmbl_CtaG-rel"/>
</dbReference>
<accession>A0ABY4EUJ5</accession>
<proteinExistence type="predicted"/>
<evidence type="ECO:0000256" key="6">
    <source>
        <dbReference type="SAM" id="Phobius"/>
    </source>
</evidence>
<keyword evidence="8" id="KW-1185">Reference proteome</keyword>
<gene>
    <name evidence="7" type="primary">ctaG</name>
    <name evidence="7" type="ORF">MUN88_18315</name>
</gene>
<reference evidence="7 8" key="1">
    <citation type="submission" date="2022-04" db="EMBL/GenBank/DDBJ databases">
        <title>Gracilibacillus sp. isolated from saltern.</title>
        <authorList>
            <person name="Won M."/>
            <person name="Lee C.-M."/>
            <person name="Woen H.-Y."/>
            <person name="Kwon S.-W."/>
        </authorList>
    </citation>
    <scope>NUCLEOTIDE SEQUENCE [LARGE SCALE GENOMIC DNA]</scope>
    <source>
        <strain evidence="7 8">SSWR10-1</strain>
    </source>
</reference>
<keyword evidence="4 6" id="KW-1133">Transmembrane helix</keyword>
<dbReference type="NCBIfam" id="TIGR02737">
    <property type="entry name" value="caa3_CtaG"/>
    <property type="match status" value="1"/>
</dbReference>
<feature type="transmembrane region" description="Helical" evidence="6">
    <location>
        <begin position="17"/>
        <end position="34"/>
    </location>
</feature>
<name>A0ABY4EUJ5_9BACI</name>
<feature type="transmembrane region" description="Helical" evidence="6">
    <location>
        <begin position="81"/>
        <end position="100"/>
    </location>
</feature>
<keyword evidence="2" id="KW-1003">Cell membrane</keyword>
<feature type="transmembrane region" description="Helical" evidence="6">
    <location>
        <begin position="151"/>
        <end position="171"/>
    </location>
</feature>
<evidence type="ECO:0000313" key="8">
    <source>
        <dbReference type="Proteomes" id="UP000831782"/>
    </source>
</evidence>
<evidence type="ECO:0000256" key="1">
    <source>
        <dbReference type="ARBA" id="ARBA00004651"/>
    </source>
</evidence>
<keyword evidence="3 6" id="KW-0812">Transmembrane</keyword>
<dbReference type="Pfam" id="PF09678">
    <property type="entry name" value="Caa3_CtaG"/>
    <property type="match status" value="1"/>
</dbReference>
<protein>
    <submittedName>
        <fullName evidence="7">Cytochrome c oxidase assembly factor CtaG</fullName>
    </submittedName>
</protein>
<feature type="transmembrane region" description="Helical" evidence="6">
    <location>
        <begin position="120"/>
        <end position="139"/>
    </location>
</feature>
<evidence type="ECO:0000256" key="2">
    <source>
        <dbReference type="ARBA" id="ARBA00022475"/>
    </source>
</evidence>
<dbReference type="EMBL" id="CP095072">
    <property type="protein sequence ID" value="UOQ47985.1"/>
    <property type="molecule type" value="Genomic_DNA"/>
</dbReference>
<evidence type="ECO:0000313" key="7">
    <source>
        <dbReference type="EMBL" id="UOQ47985.1"/>
    </source>
</evidence>
<dbReference type="Proteomes" id="UP000831782">
    <property type="component" value="Chromosome"/>
</dbReference>
<organism evidence="7 8">
    <name type="scientific">Gracilibacillus caseinilyticus</name>
    <dbReference type="NCBI Taxonomy" id="2932256"/>
    <lineage>
        <taxon>Bacteria</taxon>
        <taxon>Bacillati</taxon>
        <taxon>Bacillota</taxon>
        <taxon>Bacilli</taxon>
        <taxon>Bacillales</taxon>
        <taxon>Bacillaceae</taxon>
        <taxon>Gracilibacillus</taxon>
    </lineage>
</organism>
<feature type="transmembrane region" description="Helical" evidence="6">
    <location>
        <begin position="183"/>
        <end position="203"/>
    </location>
</feature>